<accession>A0ABX0TR10</accession>
<proteinExistence type="predicted"/>
<comment type="caution">
    <text evidence="2">The sequence shown here is derived from an EMBL/GenBank/DDBJ whole genome shotgun (WGS) entry which is preliminary data.</text>
</comment>
<sequence>MKTFLLGLALIAAPAAAQMQGMAMPAPACTAPVIVPGFEGWGKGAPTPQLKLGATSSLVLAPAEAVKFSPPLNRAPQPGQRGGVYGITLDKPGSYRFALSEGAWLDVINGKGERMPSAAHMHGPACSGIAKIVDYQLDGGVYVVQFSGTMAPKIQVMLIGG</sequence>
<organism evidence="2 3">
    <name type="scientific">Sphingomonas vulcanisoli</name>
    <dbReference type="NCBI Taxonomy" id="1658060"/>
    <lineage>
        <taxon>Bacteria</taxon>
        <taxon>Pseudomonadati</taxon>
        <taxon>Pseudomonadota</taxon>
        <taxon>Alphaproteobacteria</taxon>
        <taxon>Sphingomonadales</taxon>
        <taxon>Sphingomonadaceae</taxon>
        <taxon>Sphingomonas</taxon>
    </lineage>
</organism>
<dbReference type="Proteomes" id="UP000727456">
    <property type="component" value="Unassembled WGS sequence"/>
</dbReference>
<feature type="chain" id="PRO_5046049934" description="Homogentisate 1,2-dioxygenase" evidence="1">
    <location>
        <begin position="18"/>
        <end position="161"/>
    </location>
</feature>
<evidence type="ECO:0000256" key="1">
    <source>
        <dbReference type="SAM" id="SignalP"/>
    </source>
</evidence>
<reference evidence="2 3" key="1">
    <citation type="submission" date="2020-03" db="EMBL/GenBank/DDBJ databases">
        <title>Genomic Encyclopedia of Type Strains, Phase III (KMG-III): the genomes of soil and plant-associated and newly described type strains.</title>
        <authorList>
            <person name="Whitman W."/>
        </authorList>
    </citation>
    <scope>NUCLEOTIDE SEQUENCE [LARGE SCALE GENOMIC DNA]</scope>
    <source>
        <strain evidence="2 3">CECT 8804</strain>
    </source>
</reference>
<dbReference type="EMBL" id="JAAOZC010000003">
    <property type="protein sequence ID" value="NIJ07963.1"/>
    <property type="molecule type" value="Genomic_DNA"/>
</dbReference>
<protein>
    <recommendedName>
        <fullName evidence="4">Homogentisate 1,2-dioxygenase</fullName>
    </recommendedName>
</protein>
<evidence type="ECO:0000313" key="3">
    <source>
        <dbReference type="Proteomes" id="UP000727456"/>
    </source>
</evidence>
<gene>
    <name evidence="2" type="ORF">FHS31_001573</name>
</gene>
<name>A0ABX0TR10_9SPHN</name>
<keyword evidence="3" id="KW-1185">Reference proteome</keyword>
<evidence type="ECO:0008006" key="4">
    <source>
        <dbReference type="Google" id="ProtNLM"/>
    </source>
</evidence>
<feature type="signal peptide" evidence="1">
    <location>
        <begin position="1"/>
        <end position="17"/>
    </location>
</feature>
<keyword evidence="1" id="KW-0732">Signal</keyword>
<dbReference type="RefSeq" id="WP_167072804.1">
    <property type="nucleotide sequence ID" value="NZ_JAAOZC010000003.1"/>
</dbReference>
<evidence type="ECO:0000313" key="2">
    <source>
        <dbReference type="EMBL" id="NIJ07963.1"/>
    </source>
</evidence>